<dbReference type="RefSeq" id="WP_369456186.1">
    <property type="nucleotide sequence ID" value="NZ_JBGCUO010000002.1"/>
</dbReference>
<feature type="domain" description="DUF6351" evidence="1">
    <location>
        <begin position="37"/>
        <end position="786"/>
    </location>
</feature>
<dbReference type="InterPro" id="IPR045556">
    <property type="entry name" value="DUF6351"/>
</dbReference>
<keyword evidence="3" id="KW-1185">Reference proteome</keyword>
<name>A0ABV4AJD7_9GAMM</name>
<evidence type="ECO:0000313" key="3">
    <source>
        <dbReference type="Proteomes" id="UP001562065"/>
    </source>
</evidence>
<organism evidence="2 3">
    <name type="scientific">Isoalcanivorax beigongshangi</name>
    <dbReference type="NCBI Taxonomy" id="3238810"/>
    <lineage>
        <taxon>Bacteria</taxon>
        <taxon>Pseudomonadati</taxon>
        <taxon>Pseudomonadota</taxon>
        <taxon>Gammaproteobacteria</taxon>
        <taxon>Oceanospirillales</taxon>
        <taxon>Alcanivoracaceae</taxon>
        <taxon>Isoalcanivorax</taxon>
    </lineage>
</organism>
<proteinExistence type="predicted"/>
<evidence type="ECO:0000259" key="1">
    <source>
        <dbReference type="Pfam" id="PF19878"/>
    </source>
</evidence>
<dbReference type="PROSITE" id="PS51257">
    <property type="entry name" value="PROKAR_LIPOPROTEIN"/>
    <property type="match status" value="1"/>
</dbReference>
<protein>
    <submittedName>
        <fullName evidence="2">DUF6351 family protein</fullName>
    </submittedName>
</protein>
<sequence length="788" mass="86516">MRLSIGAKLLLAAGFLILAGCGSSSDSARRPPPALQLEVVSSAPEWVSGGDVRIALEGDAALLDQVSLKLNGEQAVARWQTDSGGRREGLVEGLVIGDNLLHVEHPRHGVLASTVLVNHPITGPMFSGPQQQPFVCMTVHELGRQPLVDEGVSEGFPVEDEAGNVVGYSRNCSIEPFTEYWYRTTANSYAKLPADGSRPADLATTELLDGTVVDFVVRWERGTINRFIYSYAMLTTLEQARERPEALDTDLWNGRLLYRFQGGVGVGHSQGRLDYNRRALHPEVLGLGYAIAYSTGNRTGEHYNLELGGETALMVKEHFIKRYGKPLYTVGLGESGGGIQQYIYAQNFPGLIDAGVPVQAYTDMVTQTIHIGDCELLEHYMDYTDADNSKWHHTPNRSLLVGLHATDNVPDPMAAAKQMLNQLTGSNYGIAPGSTECIESWRGLTPLALNPLFGSVREQQKMHPPGIMDSVRWGHTEDLINIYGVDGSGHARSLFDNVGVQYGLQSFLAGHITADEFLDLNARVGGWKHPAEMVQEGFPFINSSISYLQQNPDDFDPWSRRNMNLSADGGITPAPRTEGDLLAMNAAYQSGQVFRGEAEIPLIDWRPYLEEVLDMHNVHQSFALRQRMLDGVGHHDNQIIWFTDARGTEDNAFDQTPMALAVIDEWMDNIRRHPQRSISDNKPASAQDSCFDSAGQLIAAGEQVWNGVLDSHEEGACTAVFPLYTTSRMVAGAPIQGNYFKCALKPVEVALADGTYGDWQPDGAQMARLKQIFADGVCDYSKPDQGRP</sequence>
<dbReference type="Pfam" id="PF19878">
    <property type="entry name" value="DUF6351"/>
    <property type="match status" value="1"/>
</dbReference>
<accession>A0ABV4AJD7</accession>
<dbReference type="Proteomes" id="UP001562065">
    <property type="component" value="Unassembled WGS sequence"/>
</dbReference>
<dbReference type="EMBL" id="JBGCUO010000002">
    <property type="protein sequence ID" value="MEY1662916.1"/>
    <property type="molecule type" value="Genomic_DNA"/>
</dbReference>
<comment type="caution">
    <text evidence="2">The sequence shown here is derived from an EMBL/GenBank/DDBJ whole genome shotgun (WGS) entry which is preliminary data.</text>
</comment>
<reference evidence="2 3" key="1">
    <citation type="submission" date="2024-07" db="EMBL/GenBank/DDBJ databases">
        <authorList>
            <person name="Ren Q."/>
        </authorList>
    </citation>
    <scope>NUCLEOTIDE SEQUENCE [LARGE SCALE GENOMIC DNA]</scope>
    <source>
        <strain evidence="2 3">REN37</strain>
    </source>
</reference>
<gene>
    <name evidence="2" type="ORF">AB5I84_12210</name>
</gene>
<evidence type="ECO:0000313" key="2">
    <source>
        <dbReference type="EMBL" id="MEY1662916.1"/>
    </source>
</evidence>